<comment type="caution">
    <text evidence="4">The sequence shown here is derived from an EMBL/GenBank/DDBJ whole genome shotgun (WGS) entry which is preliminary data.</text>
</comment>
<dbReference type="InterPro" id="IPR018197">
    <property type="entry name" value="Glycerate_kinase_RE-like"/>
</dbReference>
<keyword evidence="2" id="KW-0808">Transferase</keyword>
<dbReference type="InterPro" id="IPR018193">
    <property type="entry name" value="Glyc_kinase_flavodox-like_fold"/>
</dbReference>
<dbReference type="Proteomes" id="UP001277761">
    <property type="component" value="Unassembled WGS sequence"/>
</dbReference>
<gene>
    <name evidence="4" type="ORF">SK069_13045</name>
</gene>
<comment type="similarity">
    <text evidence="1">Belongs to the glycerate kinase type-1 family.</text>
</comment>
<protein>
    <submittedName>
        <fullName evidence="4">Glycerate kinase</fullName>
    </submittedName>
</protein>
<reference evidence="4 5" key="1">
    <citation type="submission" date="2023-11" db="EMBL/GenBank/DDBJ databases">
        <authorList>
            <person name="Xu M."/>
            <person name="Jiang T."/>
        </authorList>
    </citation>
    <scope>NUCLEOTIDE SEQUENCE [LARGE SCALE GENOMIC DNA]</scope>
    <source>
        <strain evidence="4 5">SD</strain>
    </source>
</reference>
<evidence type="ECO:0000256" key="1">
    <source>
        <dbReference type="ARBA" id="ARBA00006284"/>
    </source>
</evidence>
<organism evidence="4 5">
    <name type="scientific">Patulibacter brassicae</name>
    <dbReference type="NCBI Taxonomy" id="1705717"/>
    <lineage>
        <taxon>Bacteria</taxon>
        <taxon>Bacillati</taxon>
        <taxon>Actinomycetota</taxon>
        <taxon>Thermoleophilia</taxon>
        <taxon>Solirubrobacterales</taxon>
        <taxon>Patulibacteraceae</taxon>
        <taxon>Patulibacter</taxon>
    </lineage>
</organism>
<dbReference type="PANTHER" id="PTHR21599:SF0">
    <property type="entry name" value="GLYCERATE KINASE"/>
    <property type="match status" value="1"/>
</dbReference>
<dbReference type="EMBL" id="JAXAVX010000006">
    <property type="protein sequence ID" value="MDX8152526.1"/>
    <property type="molecule type" value="Genomic_DNA"/>
</dbReference>
<dbReference type="RefSeq" id="WP_319954736.1">
    <property type="nucleotide sequence ID" value="NZ_JAXAVX010000006.1"/>
</dbReference>
<proteinExistence type="inferred from homology"/>
<keyword evidence="3 4" id="KW-0418">Kinase</keyword>
<dbReference type="InterPro" id="IPR004381">
    <property type="entry name" value="Glycerate_kinase"/>
</dbReference>
<dbReference type="GO" id="GO:0016301">
    <property type="term" value="F:kinase activity"/>
    <property type="evidence" value="ECO:0007669"/>
    <property type="project" value="UniProtKB-KW"/>
</dbReference>
<evidence type="ECO:0000313" key="4">
    <source>
        <dbReference type="EMBL" id="MDX8152526.1"/>
    </source>
</evidence>
<dbReference type="Pfam" id="PF02595">
    <property type="entry name" value="Gly_kinase"/>
    <property type="match status" value="2"/>
</dbReference>
<dbReference type="InterPro" id="IPR036129">
    <property type="entry name" value="Glycerate_kinase_sf"/>
</dbReference>
<dbReference type="SUPFAM" id="SSF110738">
    <property type="entry name" value="Glycerate kinase I"/>
    <property type="match status" value="1"/>
</dbReference>
<sequence length="309" mass="30436">MGRGIERAGLRPPDLCPVADGGEGTAATLLLGLGGETAGTTARDPLGRPRPAGFALVEDGATAIVEVAAATGLPLLAADERDPLRATSHGTGELIVAAVREGASVVLVACGGSATVDGGAGVLEVLGTSGLRLGGPGPVDAQLVCLCDVRTPWEAAAATFGPQKGASAATLPLLERRMAEQAAALPRDPRGVPGTGAAGGISGALWAAHGAVLEPGAPFVLGALDVEARVRAARAVVVGEGRIDATTLEGKVAGEIAGIARRHGVPVLAVAGEDALEPASRRALGLRAVLEAGDVATLEAAGERVAAYL</sequence>
<evidence type="ECO:0000256" key="3">
    <source>
        <dbReference type="ARBA" id="ARBA00022777"/>
    </source>
</evidence>
<name>A0ABU4VKZ0_9ACTN</name>
<dbReference type="Gene3D" id="3.40.50.10350">
    <property type="entry name" value="Glycerate kinase, domain 1"/>
    <property type="match status" value="1"/>
</dbReference>
<dbReference type="Gene3D" id="3.90.1510.10">
    <property type="entry name" value="Glycerate kinase, domain 2"/>
    <property type="match status" value="2"/>
</dbReference>
<dbReference type="PANTHER" id="PTHR21599">
    <property type="entry name" value="GLYCERATE KINASE"/>
    <property type="match status" value="1"/>
</dbReference>
<evidence type="ECO:0000313" key="5">
    <source>
        <dbReference type="Proteomes" id="UP001277761"/>
    </source>
</evidence>
<accession>A0ABU4VKZ0</accession>
<evidence type="ECO:0000256" key="2">
    <source>
        <dbReference type="ARBA" id="ARBA00022679"/>
    </source>
</evidence>
<keyword evidence="5" id="KW-1185">Reference proteome</keyword>